<name>A0A1I2T9Y2_9FIRM</name>
<feature type="domain" description="HEPN" evidence="2">
    <location>
        <begin position="10"/>
        <end position="120"/>
    </location>
</feature>
<protein>
    <submittedName>
        <fullName evidence="3">HEPN domain-containing protein</fullName>
    </submittedName>
</protein>
<dbReference type="PANTHER" id="PTHR36565">
    <property type="entry name" value="UPF0332 PROTEIN TM_1000"/>
    <property type="match status" value="1"/>
</dbReference>
<dbReference type="Proteomes" id="UP000199337">
    <property type="component" value="Unassembled WGS sequence"/>
</dbReference>
<dbReference type="InterPro" id="IPR007842">
    <property type="entry name" value="HEPN_dom"/>
</dbReference>
<comment type="similarity">
    <text evidence="1">Belongs to the UPF0332 family.</text>
</comment>
<gene>
    <name evidence="3" type="ORF">SAMN05660649_02119</name>
</gene>
<evidence type="ECO:0000256" key="1">
    <source>
        <dbReference type="ARBA" id="ARBA00038248"/>
    </source>
</evidence>
<dbReference type="OrthoDB" id="1684393at2"/>
<accession>A0A1I2T9Y2</accession>
<dbReference type="Pfam" id="PF05168">
    <property type="entry name" value="HEPN"/>
    <property type="match status" value="1"/>
</dbReference>
<evidence type="ECO:0000313" key="4">
    <source>
        <dbReference type="Proteomes" id="UP000199337"/>
    </source>
</evidence>
<dbReference type="PANTHER" id="PTHR36565:SF1">
    <property type="entry name" value="UPF0332 PROTEIN TM_1000"/>
    <property type="match status" value="1"/>
</dbReference>
<dbReference type="Gene3D" id="1.20.120.330">
    <property type="entry name" value="Nucleotidyltransferases domain 2"/>
    <property type="match status" value="1"/>
</dbReference>
<reference evidence="4" key="1">
    <citation type="submission" date="2016-10" db="EMBL/GenBank/DDBJ databases">
        <authorList>
            <person name="Varghese N."/>
            <person name="Submissions S."/>
        </authorList>
    </citation>
    <scope>NUCLEOTIDE SEQUENCE [LARGE SCALE GENOMIC DNA]</scope>
    <source>
        <strain evidence="4">DSM 17038</strain>
    </source>
</reference>
<organism evidence="3 4">
    <name type="scientific">Desulfotruncus arcticus DSM 17038</name>
    <dbReference type="NCBI Taxonomy" id="1121424"/>
    <lineage>
        <taxon>Bacteria</taxon>
        <taxon>Bacillati</taxon>
        <taxon>Bacillota</taxon>
        <taxon>Clostridia</taxon>
        <taxon>Eubacteriales</taxon>
        <taxon>Desulfallaceae</taxon>
        <taxon>Desulfotruncus</taxon>
    </lineage>
</organism>
<proteinExistence type="inferred from homology"/>
<sequence length="133" mass="15270">MIEESLDLAQYRLQKAHDHLKSAEILLDAGMYNDSMGRPYYAMFNAARALLALKQLDSKKHSGVISLFNQHFVKTGIIDRTAGRDLNKARVRRESSDYADFYLVSKEESYNQLETAKRFVITIKLALENELPE</sequence>
<dbReference type="STRING" id="341036.SAMN05660649_02119"/>
<keyword evidence="4" id="KW-1185">Reference proteome</keyword>
<dbReference type="InterPro" id="IPR052226">
    <property type="entry name" value="UPF0332_toxin"/>
</dbReference>
<dbReference type="AlphaFoldDB" id="A0A1I2T9Y2"/>
<dbReference type="RefSeq" id="WP_092471354.1">
    <property type="nucleotide sequence ID" value="NZ_FOOX01000007.1"/>
</dbReference>
<dbReference type="EMBL" id="FOOX01000007">
    <property type="protein sequence ID" value="SFG61570.1"/>
    <property type="molecule type" value="Genomic_DNA"/>
</dbReference>
<evidence type="ECO:0000313" key="3">
    <source>
        <dbReference type="EMBL" id="SFG61570.1"/>
    </source>
</evidence>
<evidence type="ECO:0000259" key="2">
    <source>
        <dbReference type="Pfam" id="PF05168"/>
    </source>
</evidence>